<organism evidence="1">
    <name type="scientific">Brassica napus</name>
    <name type="common">Rape</name>
    <dbReference type="NCBI Taxonomy" id="3708"/>
    <lineage>
        <taxon>Eukaryota</taxon>
        <taxon>Viridiplantae</taxon>
        <taxon>Streptophyta</taxon>
        <taxon>Embryophyta</taxon>
        <taxon>Tracheophyta</taxon>
        <taxon>Spermatophyta</taxon>
        <taxon>Magnoliopsida</taxon>
        <taxon>eudicotyledons</taxon>
        <taxon>Gunneridae</taxon>
        <taxon>Pentapetalae</taxon>
        <taxon>rosids</taxon>
        <taxon>malvids</taxon>
        <taxon>Brassicales</taxon>
        <taxon>Brassicaceae</taxon>
        <taxon>Brassiceae</taxon>
        <taxon>Brassica</taxon>
    </lineage>
</organism>
<evidence type="ECO:0000313" key="1">
    <source>
        <dbReference type="EMBL" id="CAF1913881.1"/>
    </source>
</evidence>
<dbReference type="EMBL" id="HG994366">
    <property type="protein sequence ID" value="CAF1913881.1"/>
    <property type="molecule type" value="Genomic_DNA"/>
</dbReference>
<name>A0A816KB05_BRANA</name>
<dbReference type="AlphaFoldDB" id="A0A816KB05"/>
<protein>
    <submittedName>
        <fullName evidence="1">(rape) hypothetical protein</fullName>
    </submittedName>
</protein>
<reference evidence="1" key="1">
    <citation type="submission" date="2021-01" db="EMBL/GenBank/DDBJ databases">
        <authorList>
            <consortium name="Genoscope - CEA"/>
            <person name="William W."/>
        </authorList>
    </citation>
    <scope>NUCLEOTIDE SEQUENCE</scope>
</reference>
<sequence>MPNIINHIAKILIVSHYNHWSNRQESERTQKISNSHLLLLTLLAILSHSISKLPLYFQCKASNLYPFAHPG</sequence>
<gene>
    <name evidence="1" type="ORF">DARMORV10_C02P35360.1</name>
</gene>
<accession>A0A816KB05</accession>
<dbReference type="Proteomes" id="UP001295469">
    <property type="component" value="Chromosome C02"/>
</dbReference>
<proteinExistence type="predicted"/>